<reference evidence="2 3" key="1">
    <citation type="submission" date="2016-05" db="EMBL/GenBank/DDBJ databases">
        <title>Genomic and physiological characterization of Planctopirus sp. isolated from fresh water lake.</title>
        <authorList>
            <person name="Subhash Y."/>
            <person name="Ramana C."/>
        </authorList>
    </citation>
    <scope>NUCLEOTIDE SEQUENCE [LARGE SCALE GENOMIC DNA]</scope>
    <source>
        <strain evidence="2 3">JC280</strain>
    </source>
</reference>
<name>A0A1C3EP34_9PLAN</name>
<keyword evidence="3" id="KW-1185">Reference proteome</keyword>
<feature type="domain" description="Helix-turn-helix" evidence="1">
    <location>
        <begin position="51"/>
        <end position="103"/>
    </location>
</feature>
<evidence type="ECO:0000313" key="3">
    <source>
        <dbReference type="Proteomes" id="UP000094828"/>
    </source>
</evidence>
<evidence type="ECO:0000259" key="1">
    <source>
        <dbReference type="Pfam" id="PF12728"/>
    </source>
</evidence>
<dbReference type="OrthoDB" id="289890at2"/>
<accession>A0A1C3EP34</accession>
<dbReference type="AlphaFoldDB" id="A0A1C3EP34"/>
<dbReference type="InterPro" id="IPR009061">
    <property type="entry name" value="DNA-bd_dom_put_sf"/>
</dbReference>
<proteinExistence type="predicted"/>
<sequence length="115" mass="12581">MMQDSAAFLMCARLPISVTSGGLPIDEPYFAVRKLWEQVAMLIEHVESLALRPKEAAKALGIGARTLWAMTSPRGPIPCVRIGTGKRQTVLYPKADIQTWLSREAEMAKGAANAR</sequence>
<dbReference type="STRING" id="1841610.A6X21_04745"/>
<organism evidence="2 3">
    <name type="scientific">Planctopirus hydrillae</name>
    <dbReference type="NCBI Taxonomy" id="1841610"/>
    <lineage>
        <taxon>Bacteria</taxon>
        <taxon>Pseudomonadati</taxon>
        <taxon>Planctomycetota</taxon>
        <taxon>Planctomycetia</taxon>
        <taxon>Planctomycetales</taxon>
        <taxon>Planctomycetaceae</taxon>
        <taxon>Planctopirus</taxon>
    </lineage>
</organism>
<dbReference type="SUPFAM" id="SSF46955">
    <property type="entry name" value="Putative DNA-binding domain"/>
    <property type="match status" value="1"/>
</dbReference>
<gene>
    <name evidence="2" type="ORF">A6X21_04745</name>
</gene>
<comment type="caution">
    <text evidence="2">The sequence shown here is derived from an EMBL/GenBank/DDBJ whole genome shotgun (WGS) entry which is preliminary data.</text>
</comment>
<dbReference type="Pfam" id="PF12728">
    <property type="entry name" value="HTH_17"/>
    <property type="match status" value="1"/>
</dbReference>
<dbReference type="EMBL" id="LYDR01000039">
    <property type="protein sequence ID" value="ODA34949.1"/>
    <property type="molecule type" value="Genomic_DNA"/>
</dbReference>
<dbReference type="Proteomes" id="UP000094828">
    <property type="component" value="Unassembled WGS sequence"/>
</dbReference>
<protein>
    <recommendedName>
        <fullName evidence="1">Helix-turn-helix domain-containing protein</fullName>
    </recommendedName>
</protein>
<dbReference type="InterPro" id="IPR041657">
    <property type="entry name" value="HTH_17"/>
</dbReference>
<evidence type="ECO:0000313" key="2">
    <source>
        <dbReference type="EMBL" id="ODA34949.1"/>
    </source>
</evidence>